<dbReference type="RefSeq" id="WP_071650074.1">
    <property type="nucleotide sequence ID" value="NZ_CP017963.1"/>
</dbReference>
<proteinExistence type="predicted"/>
<geneLocation type="plasmid" evidence="1 2">
    <name>unnamed1</name>
</geneLocation>
<gene>
    <name evidence="1" type="ORF">BME96_18910</name>
</gene>
<reference evidence="1 2" key="1">
    <citation type="submission" date="2016-11" db="EMBL/GenBank/DDBJ databases">
        <title>Complete genome sequencing of Virgibacillus halodenitrificans PDB-F2.</title>
        <authorList>
            <person name="Sun Z."/>
            <person name="Zhou Y."/>
            <person name="Li H."/>
        </authorList>
    </citation>
    <scope>NUCLEOTIDE SEQUENCE [LARGE SCALE GENOMIC DNA]</scope>
    <source>
        <strain evidence="1 2">PDB-F2</strain>
        <plasmid evidence="1 2">unnamed1</plasmid>
    </source>
</reference>
<dbReference type="EMBL" id="CP017963">
    <property type="protein sequence ID" value="APC50354.1"/>
    <property type="molecule type" value="Genomic_DNA"/>
</dbReference>
<evidence type="ECO:0000313" key="2">
    <source>
        <dbReference type="Proteomes" id="UP000182945"/>
    </source>
</evidence>
<dbReference type="GeneID" id="71516486"/>
<dbReference type="InterPro" id="IPR048101">
    <property type="entry name" value="MobP2"/>
</dbReference>
<keyword evidence="1" id="KW-0614">Plasmid</keyword>
<dbReference type="KEGG" id="vhl:BME96_18910"/>
<dbReference type="AlphaFoldDB" id="A0AAC9J7X7"/>
<accession>A0AAC9J7X7</accession>
<name>A0AAC9J7X7_VIRHA</name>
<dbReference type="InterPro" id="IPR041073">
    <property type="entry name" value="MobL"/>
</dbReference>
<dbReference type="Pfam" id="PF18555">
    <property type="entry name" value="MobL"/>
    <property type="match status" value="1"/>
</dbReference>
<sequence>MGKPSVILTSQFTTPEAKSFSNYLKYMTRKEALKEKETALSNRETVELDKLENVIETFEMKMGSSIASTQSEELTKKEEEALTILKKPEHFIDNEETYSKYINYMGRHYALEKKENPSIEEEKEKSVVRKKIFKMVGINETEELKHPDIKQGVFSIDKEIMTTEDMKKVNKIVKHAQKNGSVFYQDVISFDTDFLIREGIYNPKKDYLDEHRIQNASRKMMKKMFEDEKIESGYWFASIHRNTDHIHVHYGTVETKNTRQLVSVKEDGVEYLAPKGKRKQQTIDNMKSTFANSLIERTAELTRISDLRNTLVQDIKEAYGDRKNKKELKLLQEIYKELPSNKKHWQYGSKYVSIATREKIDKLTESMMKGNSDYKEYFKKTEEESFYRKELFGDSTRSDKDYAANKKQEIDKRLGNSLLKEMKKGASRTEANRNVFAKERQQIKRSSKNKMIFVTSGSINKIRRVVNNDYEKFRAEREYEQTEEKIKREQERNRI</sequence>
<dbReference type="NCBIfam" id="NF041498">
    <property type="entry name" value="MobP2"/>
    <property type="match status" value="1"/>
</dbReference>
<organism evidence="1 2">
    <name type="scientific">Virgibacillus halodenitrificans</name>
    <name type="common">Bacillus halodenitrificans</name>
    <dbReference type="NCBI Taxonomy" id="1482"/>
    <lineage>
        <taxon>Bacteria</taxon>
        <taxon>Bacillati</taxon>
        <taxon>Bacillota</taxon>
        <taxon>Bacilli</taxon>
        <taxon>Bacillales</taxon>
        <taxon>Bacillaceae</taxon>
        <taxon>Virgibacillus</taxon>
    </lineage>
</organism>
<evidence type="ECO:0000313" key="1">
    <source>
        <dbReference type="EMBL" id="APC50354.1"/>
    </source>
</evidence>
<protein>
    <submittedName>
        <fullName evidence="1">Uncharacterized protein</fullName>
    </submittedName>
</protein>
<dbReference type="Proteomes" id="UP000182945">
    <property type="component" value="Plasmid unnamed1"/>
</dbReference>